<dbReference type="InterPro" id="IPR002523">
    <property type="entry name" value="MgTranspt_CorA/ZnTranspt_ZntB"/>
</dbReference>
<evidence type="ECO:0000256" key="4">
    <source>
        <dbReference type="ARBA" id="ARBA00022475"/>
    </source>
</evidence>
<feature type="transmembrane region" description="Helical" evidence="8">
    <location>
        <begin position="295"/>
        <end position="316"/>
    </location>
</feature>
<dbReference type="InterPro" id="IPR045861">
    <property type="entry name" value="CorA_cytoplasmic_dom"/>
</dbReference>
<evidence type="ECO:0000256" key="1">
    <source>
        <dbReference type="ARBA" id="ARBA00004651"/>
    </source>
</evidence>
<keyword evidence="3" id="KW-0813">Transport</keyword>
<dbReference type="Gene3D" id="1.20.58.340">
    <property type="entry name" value="Magnesium transport protein CorA, transmembrane region"/>
    <property type="match status" value="2"/>
</dbReference>
<comment type="similarity">
    <text evidence="2">Belongs to the CorA metal ion transporter (MIT) (TC 1.A.35) family.</text>
</comment>
<gene>
    <name evidence="9" type="ORF">GCM10025780_02310</name>
</gene>
<evidence type="ECO:0000256" key="6">
    <source>
        <dbReference type="ARBA" id="ARBA00022989"/>
    </source>
</evidence>
<dbReference type="Gene3D" id="3.30.460.20">
    <property type="entry name" value="CorA soluble domain-like"/>
    <property type="match status" value="1"/>
</dbReference>
<keyword evidence="5 8" id="KW-0812">Transmembrane</keyword>
<keyword evidence="4" id="KW-1003">Cell membrane</keyword>
<dbReference type="CDD" id="cd12822">
    <property type="entry name" value="TmCorA-like"/>
    <property type="match status" value="1"/>
</dbReference>
<evidence type="ECO:0000313" key="10">
    <source>
        <dbReference type="Proteomes" id="UP001501295"/>
    </source>
</evidence>
<dbReference type="PANTHER" id="PTHR46494">
    <property type="entry name" value="CORA FAMILY METAL ION TRANSPORTER (EUROFUNG)"/>
    <property type="match status" value="1"/>
</dbReference>
<dbReference type="SUPFAM" id="SSF143865">
    <property type="entry name" value="CorA soluble domain-like"/>
    <property type="match status" value="1"/>
</dbReference>
<evidence type="ECO:0000313" key="9">
    <source>
        <dbReference type="EMBL" id="GAA4664803.1"/>
    </source>
</evidence>
<sequence length="322" mass="36504">MPRTRAYRDGKIVGEDFPLDDISDYLANGDCFVWADFESPTREDLEKVGDELDLHELAIEDALVPGQRSKIDRYDRFLFATVYDTTFDADSGDLTSAEVKAFITHRALVTIHGEDFDIGVVSKHWDDNKDLVSHGIPYLLWGLLDSIVDRQYVCADGLDGEIDGLEDGMFDPKPQTLDVQRRSFALRRSLVQLRRVVTPMREVLNTLLRRDDMNTTKGMGPYYQDVYDHVLRVTEQTDSLRDLVSTILDTNLSIQGNRMNLVMKKVTSWAAIIAVPTAVTGFFGQNVPFPGYSTWPGFVVSCIVIVIASVVLYFSFKKRDWL</sequence>
<keyword evidence="10" id="KW-1185">Reference proteome</keyword>
<accession>A0ABP8VIX0</accession>
<dbReference type="InterPro" id="IPR045863">
    <property type="entry name" value="CorA_TM1_TM2"/>
</dbReference>
<proteinExistence type="inferred from homology"/>
<keyword evidence="6 8" id="KW-1133">Transmembrane helix</keyword>
<evidence type="ECO:0000256" key="2">
    <source>
        <dbReference type="ARBA" id="ARBA00009765"/>
    </source>
</evidence>
<comment type="subcellular location">
    <subcellularLocation>
        <location evidence="1">Cell membrane</location>
        <topology evidence="1">Multi-pass membrane protein</topology>
    </subcellularLocation>
</comment>
<dbReference type="PANTHER" id="PTHR46494:SF1">
    <property type="entry name" value="CORA FAMILY METAL ION TRANSPORTER (EUROFUNG)"/>
    <property type="match status" value="1"/>
</dbReference>
<evidence type="ECO:0000256" key="3">
    <source>
        <dbReference type="ARBA" id="ARBA00022448"/>
    </source>
</evidence>
<dbReference type="Pfam" id="PF01544">
    <property type="entry name" value="CorA"/>
    <property type="match status" value="1"/>
</dbReference>
<evidence type="ECO:0000256" key="7">
    <source>
        <dbReference type="ARBA" id="ARBA00023136"/>
    </source>
</evidence>
<keyword evidence="7 8" id="KW-0472">Membrane</keyword>
<dbReference type="SUPFAM" id="SSF144083">
    <property type="entry name" value="Magnesium transport protein CorA, transmembrane region"/>
    <property type="match status" value="1"/>
</dbReference>
<evidence type="ECO:0000256" key="5">
    <source>
        <dbReference type="ARBA" id="ARBA00022692"/>
    </source>
</evidence>
<dbReference type="EMBL" id="BAABLM010000001">
    <property type="protein sequence ID" value="GAA4664803.1"/>
    <property type="molecule type" value="Genomic_DNA"/>
</dbReference>
<dbReference type="Proteomes" id="UP001501295">
    <property type="component" value="Unassembled WGS sequence"/>
</dbReference>
<organism evidence="9 10">
    <name type="scientific">Frondihabitans cladoniiphilus</name>
    <dbReference type="NCBI Taxonomy" id="715785"/>
    <lineage>
        <taxon>Bacteria</taxon>
        <taxon>Bacillati</taxon>
        <taxon>Actinomycetota</taxon>
        <taxon>Actinomycetes</taxon>
        <taxon>Micrococcales</taxon>
        <taxon>Microbacteriaceae</taxon>
        <taxon>Frondihabitans</taxon>
    </lineage>
</organism>
<feature type="transmembrane region" description="Helical" evidence="8">
    <location>
        <begin position="266"/>
        <end position="283"/>
    </location>
</feature>
<protein>
    <submittedName>
        <fullName evidence="9">Magnesium transporter CorA family protein</fullName>
    </submittedName>
</protein>
<evidence type="ECO:0000256" key="8">
    <source>
        <dbReference type="SAM" id="Phobius"/>
    </source>
</evidence>
<name>A0ABP8VIX0_9MICO</name>
<dbReference type="RefSeq" id="WP_345372229.1">
    <property type="nucleotide sequence ID" value="NZ_BAABLM010000001.1"/>
</dbReference>
<reference evidence="10" key="1">
    <citation type="journal article" date="2019" name="Int. J. Syst. Evol. Microbiol.">
        <title>The Global Catalogue of Microorganisms (GCM) 10K type strain sequencing project: providing services to taxonomists for standard genome sequencing and annotation.</title>
        <authorList>
            <consortium name="The Broad Institute Genomics Platform"/>
            <consortium name="The Broad Institute Genome Sequencing Center for Infectious Disease"/>
            <person name="Wu L."/>
            <person name="Ma J."/>
        </authorList>
    </citation>
    <scope>NUCLEOTIDE SEQUENCE [LARGE SCALE GENOMIC DNA]</scope>
    <source>
        <strain evidence="10">JCM 18956</strain>
    </source>
</reference>
<comment type="caution">
    <text evidence="9">The sequence shown here is derived from an EMBL/GenBank/DDBJ whole genome shotgun (WGS) entry which is preliminary data.</text>
</comment>